<protein>
    <submittedName>
        <fullName evidence="1">Uncharacterized protein</fullName>
    </submittedName>
</protein>
<dbReference type="EMBL" id="JAGPNK010000039">
    <property type="protein sequence ID" value="KAH7303131.1"/>
    <property type="molecule type" value="Genomic_DNA"/>
</dbReference>
<comment type="caution">
    <text evidence="1">The sequence shown here is derived from an EMBL/GenBank/DDBJ whole genome shotgun (WGS) entry which is preliminary data.</text>
</comment>
<accession>A0A8K0SGI2</accession>
<sequence length="154" mass="17749">MEKLCAQLPDRNLKKRHSTVLHTFEPTQVDREILECFKVTYGRKIADKGNYTGVREHGPRQLDRGIMASDKDLDTVYIPIAMGIQLSPKVFYQPDRNQELQEPLPWNIGIPIFTVGGSRLHVQEGPVRFIMVEFIKAQSGKEEKEKEKEKTEQV</sequence>
<dbReference type="OrthoDB" id="4990927at2759"/>
<proteinExistence type="predicted"/>
<reference evidence="1" key="1">
    <citation type="journal article" date="2021" name="Nat. Commun.">
        <title>Genetic determinants of endophytism in the Arabidopsis root mycobiome.</title>
        <authorList>
            <person name="Mesny F."/>
            <person name="Miyauchi S."/>
            <person name="Thiergart T."/>
            <person name="Pickel B."/>
            <person name="Atanasova L."/>
            <person name="Karlsson M."/>
            <person name="Huettel B."/>
            <person name="Barry K.W."/>
            <person name="Haridas S."/>
            <person name="Chen C."/>
            <person name="Bauer D."/>
            <person name="Andreopoulos W."/>
            <person name="Pangilinan J."/>
            <person name="LaButti K."/>
            <person name="Riley R."/>
            <person name="Lipzen A."/>
            <person name="Clum A."/>
            <person name="Drula E."/>
            <person name="Henrissat B."/>
            <person name="Kohler A."/>
            <person name="Grigoriev I.V."/>
            <person name="Martin F.M."/>
            <person name="Hacquard S."/>
        </authorList>
    </citation>
    <scope>NUCLEOTIDE SEQUENCE</scope>
    <source>
        <strain evidence="1">MPI-CAGE-CH-0235</strain>
    </source>
</reference>
<dbReference type="Proteomes" id="UP000813444">
    <property type="component" value="Unassembled WGS sequence"/>
</dbReference>
<keyword evidence="2" id="KW-1185">Reference proteome</keyword>
<evidence type="ECO:0000313" key="2">
    <source>
        <dbReference type="Proteomes" id="UP000813444"/>
    </source>
</evidence>
<evidence type="ECO:0000313" key="1">
    <source>
        <dbReference type="EMBL" id="KAH7303131.1"/>
    </source>
</evidence>
<dbReference type="AlphaFoldDB" id="A0A8K0SGI2"/>
<organism evidence="1 2">
    <name type="scientific">Stachybotrys elegans</name>
    <dbReference type="NCBI Taxonomy" id="80388"/>
    <lineage>
        <taxon>Eukaryota</taxon>
        <taxon>Fungi</taxon>
        <taxon>Dikarya</taxon>
        <taxon>Ascomycota</taxon>
        <taxon>Pezizomycotina</taxon>
        <taxon>Sordariomycetes</taxon>
        <taxon>Hypocreomycetidae</taxon>
        <taxon>Hypocreales</taxon>
        <taxon>Stachybotryaceae</taxon>
        <taxon>Stachybotrys</taxon>
    </lineage>
</organism>
<name>A0A8K0SGI2_9HYPO</name>
<gene>
    <name evidence="1" type="ORF">B0I35DRAFT_447211</name>
</gene>